<name>A0ACD5VKU4_AVESA</name>
<accession>A0ACD5VKU4</accession>
<dbReference type="EnsemblPlants" id="AVESA.00010b.r2.3CG0462720.1">
    <property type="protein sequence ID" value="AVESA.00010b.r2.3CG0462720.1.CDS"/>
    <property type="gene ID" value="AVESA.00010b.r2.3CG0462720"/>
</dbReference>
<dbReference type="Proteomes" id="UP001732700">
    <property type="component" value="Chromosome 3C"/>
</dbReference>
<keyword evidence="2" id="KW-1185">Reference proteome</keyword>
<organism evidence="1 2">
    <name type="scientific">Avena sativa</name>
    <name type="common">Oat</name>
    <dbReference type="NCBI Taxonomy" id="4498"/>
    <lineage>
        <taxon>Eukaryota</taxon>
        <taxon>Viridiplantae</taxon>
        <taxon>Streptophyta</taxon>
        <taxon>Embryophyta</taxon>
        <taxon>Tracheophyta</taxon>
        <taxon>Spermatophyta</taxon>
        <taxon>Magnoliopsida</taxon>
        <taxon>Liliopsida</taxon>
        <taxon>Poales</taxon>
        <taxon>Poaceae</taxon>
        <taxon>BOP clade</taxon>
        <taxon>Pooideae</taxon>
        <taxon>Poodae</taxon>
        <taxon>Poeae</taxon>
        <taxon>Poeae Chloroplast Group 1 (Aveneae type)</taxon>
        <taxon>Aveninae</taxon>
        <taxon>Avena</taxon>
    </lineage>
</organism>
<reference evidence="1" key="1">
    <citation type="submission" date="2021-05" db="EMBL/GenBank/DDBJ databases">
        <authorList>
            <person name="Scholz U."/>
            <person name="Mascher M."/>
            <person name="Fiebig A."/>
        </authorList>
    </citation>
    <scope>NUCLEOTIDE SEQUENCE [LARGE SCALE GENOMIC DNA]</scope>
</reference>
<evidence type="ECO:0000313" key="1">
    <source>
        <dbReference type="EnsemblPlants" id="AVESA.00010b.r2.3CG0462720.1.CDS"/>
    </source>
</evidence>
<reference evidence="1" key="2">
    <citation type="submission" date="2025-09" db="UniProtKB">
        <authorList>
            <consortium name="EnsemblPlants"/>
        </authorList>
    </citation>
    <scope>IDENTIFICATION</scope>
</reference>
<protein>
    <submittedName>
        <fullName evidence="1">Uncharacterized protein</fullName>
    </submittedName>
</protein>
<proteinExistence type="predicted"/>
<evidence type="ECO:0000313" key="2">
    <source>
        <dbReference type="Proteomes" id="UP001732700"/>
    </source>
</evidence>
<sequence length="201" mass="21828">MDRRHAGEFVVDVVLWRRGRAEVSALALAATVSSWILLGAGGGYTAVSLSSNVLLLLLAVLFAWSKAARLLNRPPPPVPDLQPAVDDLTSLLHSALTSLSTAFRRIALADDPSSGGLFRRVALCLAAASLLGGLARDLPTFCYAAAVAALTVPALYERCSMSRYARLACLNLYRYELVYQSFSHRCYLSARDYLIELLKEP</sequence>